<comment type="caution">
    <text evidence="2">The sequence shown here is derived from an EMBL/GenBank/DDBJ whole genome shotgun (WGS) entry which is preliminary data.</text>
</comment>
<protein>
    <submittedName>
        <fullName evidence="2">Uncharacterized protein</fullName>
    </submittedName>
</protein>
<dbReference type="AlphaFoldDB" id="A0A397TH80"/>
<keyword evidence="3" id="KW-1185">Reference proteome</keyword>
<evidence type="ECO:0000313" key="3">
    <source>
        <dbReference type="Proteomes" id="UP000265703"/>
    </source>
</evidence>
<dbReference type="OrthoDB" id="2482947at2759"/>
<evidence type="ECO:0000313" key="2">
    <source>
        <dbReference type="EMBL" id="RIA96719.1"/>
    </source>
</evidence>
<dbReference type="Proteomes" id="UP000265703">
    <property type="component" value="Unassembled WGS sequence"/>
</dbReference>
<reference evidence="2 3" key="1">
    <citation type="submission" date="2018-06" db="EMBL/GenBank/DDBJ databases">
        <title>Comparative genomics reveals the genomic features of Rhizophagus irregularis, R. cerebriforme, R. diaphanum and Gigaspora rosea, and their symbiotic lifestyle signature.</title>
        <authorList>
            <person name="Morin E."/>
            <person name="San Clemente H."/>
            <person name="Chen E.C.H."/>
            <person name="De La Providencia I."/>
            <person name="Hainaut M."/>
            <person name="Kuo A."/>
            <person name="Kohler A."/>
            <person name="Murat C."/>
            <person name="Tang N."/>
            <person name="Roy S."/>
            <person name="Loubradou J."/>
            <person name="Henrissat B."/>
            <person name="Grigoriev I.V."/>
            <person name="Corradi N."/>
            <person name="Roux C."/>
            <person name="Martin F.M."/>
        </authorList>
    </citation>
    <scope>NUCLEOTIDE SEQUENCE [LARGE SCALE GENOMIC DNA]</scope>
    <source>
        <strain evidence="2 3">DAOM 227022</strain>
    </source>
</reference>
<evidence type="ECO:0000256" key="1">
    <source>
        <dbReference type="SAM" id="MobiDB-lite"/>
    </source>
</evidence>
<organism evidence="2 3">
    <name type="scientific">Glomus cerebriforme</name>
    <dbReference type="NCBI Taxonomy" id="658196"/>
    <lineage>
        <taxon>Eukaryota</taxon>
        <taxon>Fungi</taxon>
        <taxon>Fungi incertae sedis</taxon>
        <taxon>Mucoromycota</taxon>
        <taxon>Glomeromycotina</taxon>
        <taxon>Glomeromycetes</taxon>
        <taxon>Glomerales</taxon>
        <taxon>Glomeraceae</taxon>
        <taxon>Glomus</taxon>
    </lineage>
</organism>
<dbReference type="EMBL" id="QKYT01000040">
    <property type="protein sequence ID" value="RIA96719.1"/>
    <property type="molecule type" value="Genomic_DNA"/>
</dbReference>
<gene>
    <name evidence="2" type="ORF">C1645_815036</name>
</gene>
<proteinExistence type="predicted"/>
<sequence>MDLRKITWIAHCEARAEWEKSLNITQRSKRPSRRGSGSRTSRRSRQSVNTPISPRLPHSVYAPSLWLIWTSSNFLHSGSWTHHRSVILHTIPTIDFSSFFLSLNLDLIIHPALSHNPVPYDYFNVD</sequence>
<accession>A0A397TH80</accession>
<name>A0A397TH80_9GLOM</name>
<feature type="region of interest" description="Disordered" evidence="1">
    <location>
        <begin position="23"/>
        <end position="51"/>
    </location>
</feature>